<comment type="caution">
    <text evidence="3">The sequence shown here is derived from an EMBL/GenBank/DDBJ whole genome shotgun (WGS) entry which is preliminary data.</text>
</comment>
<evidence type="ECO:0000256" key="1">
    <source>
        <dbReference type="SAM" id="MobiDB-lite"/>
    </source>
</evidence>
<dbReference type="CDD" id="cd21383">
    <property type="entry name" value="GAT_GGA_Tom1-like"/>
    <property type="match status" value="1"/>
</dbReference>
<dbReference type="SUPFAM" id="SSF89009">
    <property type="entry name" value="GAT-like domain"/>
    <property type="match status" value="1"/>
</dbReference>
<accession>A0A9P9WIM0</accession>
<dbReference type="PANTHER" id="PTHR47789">
    <property type="entry name" value="LAS SEVENTEEN-BINDING PROTEIN 5"/>
    <property type="match status" value="1"/>
</dbReference>
<proteinExistence type="predicted"/>
<dbReference type="Pfam" id="PF03127">
    <property type="entry name" value="GAT"/>
    <property type="match status" value="1"/>
</dbReference>
<evidence type="ECO:0000313" key="3">
    <source>
        <dbReference type="EMBL" id="KAI1865183.1"/>
    </source>
</evidence>
<dbReference type="GO" id="GO:0035091">
    <property type="term" value="F:phosphatidylinositol binding"/>
    <property type="evidence" value="ECO:0007669"/>
    <property type="project" value="InterPro"/>
</dbReference>
<dbReference type="InterPro" id="IPR038425">
    <property type="entry name" value="GAT_sf"/>
</dbReference>
<dbReference type="EMBL" id="JAFIMR010000022">
    <property type="protein sequence ID" value="KAI1865183.1"/>
    <property type="molecule type" value="Genomic_DNA"/>
</dbReference>
<dbReference type="GO" id="GO:0051666">
    <property type="term" value="P:actin cortical patch localization"/>
    <property type="evidence" value="ECO:0007669"/>
    <property type="project" value="TreeGrafter"/>
</dbReference>
<feature type="region of interest" description="Disordered" evidence="1">
    <location>
        <begin position="304"/>
        <end position="479"/>
    </location>
</feature>
<dbReference type="GO" id="GO:0030479">
    <property type="term" value="C:actin cortical patch"/>
    <property type="evidence" value="ECO:0007669"/>
    <property type="project" value="TreeGrafter"/>
</dbReference>
<feature type="compositionally biased region" description="Low complexity" evidence="1">
    <location>
        <begin position="389"/>
        <end position="403"/>
    </location>
</feature>
<dbReference type="InterPro" id="IPR008942">
    <property type="entry name" value="ENTH_VHS"/>
</dbReference>
<dbReference type="Proteomes" id="UP000829685">
    <property type="component" value="Unassembled WGS sequence"/>
</dbReference>
<sequence>MGKMLGNIRRKNTSAADVDPQNQSPEAVVAQSVKSFCESSGTNSGDEVLYLPPIVEAAESSPQAAAECARLIRKYLKKDYWTRPSYQYNAIMLMRILADNPGPTFTRNMDQKAVDTIKELLRNGRDPSVQQMIMETMNAFEHNKSDDEGLTLLISMWTKEKEKAQKAGGRAPQYAPPQMVNSPPVFPNSQSYHSQNYFSRHHTNRRLPDPVELASRLEEARTSAKLLQEAVTNTPPGEVLDNEFMREFADRCTSASRSIQGYMTAENPSPDNDTMENLIDTNEQLQSALSLHQRAMLNARKHAGLNTPGETAPEAGLAPVSNGAGSSRRPSPSPARRDDDDEDYEPPPMPPRKTNGKGKEKMYEGATAGPSRSITPEEDPFRDPVPEPSGSGSHQGPSSGASGTNYLGEAPRLAYEPFHPGFNATPSYLGRQESSLGKETMHGGAGTASASKQPHTKDDDDNELYDATPQKSKEPMYRY</sequence>
<dbReference type="InterPro" id="IPR045007">
    <property type="entry name" value="LSB5"/>
</dbReference>
<reference evidence="3" key="1">
    <citation type="submission" date="2021-03" db="EMBL/GenBank/DDBJ databases">
        <title>Revisited historic fungal species revealed as producer of novel bioactive compounds through whole genome sequencing and comparative genomics.</title>
        <authorList>
            <person name="Vignolle G.A."/>
            <person name="Hochenegger N."/>
            <person name="Mach R.L."/>
            <person name="Mach-Aigner A.R."/>
            <person name="Javad Rahimi M."/>
            <person name="Salim K.A."/>
            <person name="Chan C.M."/>
            <person name="Lim L.B.L."/>
            <person name="Cai F."/>
            <person name="Druzhinina I.S."/>
            <person name="U'Ren J.M."/>
            <person name="Derntl C."/>
        </authorList>
    </citation>
    <scope>NUCLEOTIDE SEQUENCE</scope>
    <source>
        <strain evidence="3">TUCIM 5799</strain>
    </source>
</reference>
<name>A0A9P9WIM0_9PEZI</name>
<protein>
    <recommendedName>
        <fullName evidence="2">GAT domain-containing protein</fullName>
    </recommendedName>
</protein>
<dbReference type="GO" id="GO:0007015">
    <property type="term" value="P:actin filament organization"/>
    <property type="evidence" value="ECO:0007669"/>
    <property type="project" value="InterPro"/>
</dbReference>
<feature type="domain" description="GAT" evidence="2">
    <location>
        <begin position="208"/>
        <end position="297"/>
    </location>
</feature>
<dbReference type="InterPro" id="IPR004152">
    <property type="entry name" value="GAT_dom"/>
</dbReference>
<dbReference type="GO" id="GO:0006897">
    <property type="term" value="P:endocytosis"/>
    <property type="evidence" value="ECO:0007669"/>
    <property type="project" value="InterPro"/>
</dbReference>
<dbReference type="SUPFAM" id="SSF48464">
    <property type="entry name" value="ENTH/VHS domain"/>
    <property type="match status" value="1"/>
</dbReference>
<dbReference type="Gene3D" id="1.25.40.90">
    <property type="match status" value="1"/>
</dbReference>
<dbReference type="PANTHER" id="PTHR47789:SF1">
    <property type="entry name" value="LAS SEVENTEEN-BINDING PROTEIN 5"/>
    <property type="match status" value="1"/>
</dbReference>
<gene>
    <name evidence="3" type="ORF">JX265_008230</name>
</gene>
<dbReference type="Gene3D" id="1.20.58.160">
    <property type="match status" value="1"/>
</dbReference>
<dbReference type="OrthoDB" id="5393057at2759"/>
<evidence type="ECO:0000313" key="4">
    <source>
        <dbReference type="Proteomes" id="UP000829685"/>
    </source>
</evidence>
<keyword evidence="4" id="KW-1185">Reference proteome</keyword>
<organism evidence="3 4">
    <name type="scientific">Neoarthrinium moseri</name>
    <dbReference type="NCBI Taxonomy" id="1658444"/>
    <lineage>
        <taxon>Eukaryota</taxon>
        <taxon>Fungi</taxon>
        <taxon>Dikarya</taxon>
        <taxon>Ascomycota</taxon>
        <taxon>Pezizomycotina</taxon>
        <taxon>Sordariomycetes</taxon>
        <taxon>Xylariomycetidae</taxon>
        <taxon>Amphisphaeriales</taxon>
        <taxon>Apiosporaceae</taxon>
        <taxon>Neoarthrinium</taxon>
    </lineage>
</organism>
<feature type="region of interest" description="Disordered" evidence="1">
    <location>
        <begin position="1"/>
        <end position="25"/>
    </location>
</feature>
<dbReference type="GO" id="GO:0043130">
    <property type="term" value="F:ubiquitin binding"/>
    <property type="evidence" value="ECO:0007669"/>
    <property type="project" value="InterPro"/>
</dbReference>
<dbReference type="AlphaFoldDB" id="A0A9P9WIM0"/>
<dbReference type="PROSITE" id="PS50909">
    <property type="entry name" value="GAT"/>
    <property type="match status" value="1"/>
</dbReference>
<evidence type="ECO:0000259" key="2">
    <source>
        <dbReference type="PROSITE" id="PS50909"/>
    </source>
</evidence>